<proteinExistence type="predicted"/>
<gene>
    <name evidence="1" type="ORF">FGL89_06280</name>
</gene>
<dbReference type="EMBL" id="CP042374">
    <property type="protein sequence ID" value="QEA33753.1"/>
    <property type="molecule type" value="Genomic_DNA"/>
</dbReference>
<dbReference type="RefSeq" id="WP_041773166.1">
    <property type="nucleotide sequence ID" value="NZ_CP042374.1"/>
</dbReference>
<evidence type="ECO:0000313" key="2">
    <source>
        <dbReference type="Proteomes" id="UP000321332"/>
    </source>
</evidence>
<dbReference type="AlphaFoldDB" id="A0AAE6M3J8"/>
<name>A0AAE6M3J8_LEUCA</name>
<organism evidence="1 2">
    <name type="scientific">Leuconostoc carnosum</name>
    <dbReference type="NCBI Taxonomy" id="1252"/>
    <lineage>
        <taxon>Bacteria</taxon>
        <taxon>Bacillati</taxon>
        <taxon>Bacillota</taxon>
        <taxon>Bacilli</taxon>
        <taxon>Lactobacillales</taxon>
        <taxon>Lactobacillaceae</taxon>
        <taxon>Leuconostoc</taxon>
    </lineage>
</organism>
<accession>A0AAE6M3J8</accession>
<evidence type="ECO:0000313" key="1">
    <source>
        <dbReference type="EMBL" id="QEA33753.1"/>
    </source>
</evidence>
<reference evidence="1 2" key="1">
    <citation type="submission" date="2019-06" db="EMBL/GenBank/DDBJ databases">
        <title>Genome analyses of bacteria isolated from kimchi.</title>
        <authorList>
            <person name="Lee S."/>
            <person name="Ahn S."/>
            <person name="Roh S."/>
        </authorList>
    </citation>
    <scope>NUCLEOTIDE SEQUENCE [LARGE SCALE GENOMIC DNA]</scope>
    <source>
        <strain evidence="1 2">CBA3620</strain>
    </source>
</reference>
<dbReference type="Proteomes" id="UP000321332">
    <property type="component" value="Chromosome"/>
</dbReference>
<sequence>MMKRYYKLGVGVVVIIMLLVIAVRMCTHTNDPIAQREKENNQQTASNAGKSVKRFMTKKTVDLQSASTEKRIQVVKKFYNWAGTYASQHNQALTAVDTEALGMRQGGPTSYYISTSDGDMSVWNQVDAVDYQLQSVYAQKDENDQFSGHVSDMLWLYTNTNGDTGISDENDTDESEATRYSNVDMTKPITMLVLGLNGKVYSATFHQMPTPFGQKPITRSMINRGNTSNTGIWTSEQLKKLNPIEVNHNMTHLLAPQTSIFKSNHTEISEQYQKLIQSQVGQ</sequence>
<dbReference type="GeneID" id="61187350"/>
<protein>
    <submittedName>
        <fullName evidence="1">Uncharacterized protein</fullName>
    </submittedName>
</protein>